<keyword evidence="1" id="KW-0533">Nickel</keyword>
<feature type="binding site" evidence="1">
    <location>
        <position position="85"/>
    </location>
    <ligand>
        <name>Ni(2+)</name>
        <dbReference type="ChEBI" id="CHEBI:49786"/>
    </ligand>
</feature>
<sequence length="174" mass="19582">MIACERREKIKYILNNTPVPVSASKLAKECNVSRQIIVGDIALIRASGLEVQATPRGYILNIQPQNDFYEGCIACLHTNDMLEDELYTILDFGGKIIDVTVTHAVYGEISANLQLNSRFDADLFLKKLQKTEARPLSALTDGVHLHKIRCASKEIFDRICSELKRKGILFNDEE</sequence>
<dbReference type="SUPFAM" id="SSF75500">
    <property type="entry name" value="Putative transcriptional regulator TM1602, C-terminal domain"/>
    <property type="match status" value="1"/>
</dbReference>
<evidence type="ECO:0000256" key="1">
    <source>
        <dbReference type="PIRSR" id="PIRSR037847-1"/>
    </source>
</evidence>
<gene>
    <name evidence="4" type="ORF">H9746_08670</name>
</gene>
<protein>
    <submittedName>
        <fullName evidence="4">Transcription repressor NadR</fullName>
    </submittedName>
</protein>
<dbReference type="Gene3D" id="1.10.10.10">
    <property type="entry name" value="Winged helix-like DNA-binding domain superfamily/Winged helix DNA-binding domain"/>
    <property type="match status" value="1"/>
</dbReference>
<reference evidence="4" key="2">
    <citation type="submission" date="2021-04" db="EMBL/GenBank/DDBJ databases">
        <authorList>
            <person name="Gilroy R."/>
        </authorList>
    </citation>
    <scope>NUCLEOTIDE SEQUENCE</scope>
    <source>
        <strain evidence="4">CHK193-4272</strain>
    </source>
</reference>
<reference evidence="4" key="1">
    <citation type="journal article" date="2021" name="PeerJ">
        <title>Extensive microbial diversity within the chicken gut microbiome revealed by metagenomics and culture.</title>
        <authorList>
            <person name="Gilroy R."/>
            <person name="Ravi A."/>
            <person name="Getino M."/>
            <person name="Pursley I."/>
            <person name="Horton D.L."/>
            <person name="Alikhan N.F."/>
            <person name="Baker D."/>
            <person name="Gharbi K."/>
            <person name="Hall N."/>
            <person name="Watson M."/>
            <person name="Adriaenssens E.M."/>
            <person name="Foster-Nyarko E."/>
            <person name="Jarju S."/>
            <person name="Secka A."/>
            <person name="Antonio M."/>
            <person name="Oren A."/>
            <person name="Chaudhuri R.R."/>
            <person name="La Ragione R."/>
            <person name="Hildebrand F."/>
            <person name="Pallen M.J."/>
        </authorList>
    </citation>
    <scope>NUCLEOTIDE SEQUENCE</scope>
    <source>
        <strain evidence="4">CHK193-4272</strain>
    </source>
</reference>
<dbReference type="InterPro" id="IPR035922">
    <property type="entry name" value="3H_dom_sf"/>
</dbReference>
<dbReference type="InterPro" id="IPR036388">
    <property type="entry name" value="WH-like_DNA-bd_sf"/>
</dbReference>
<dbReference type="PANTHER" id="PTHR40068:SF1">
    <property type="entry name" value="TRANSCRIPTION REPRESSOR NIAR-RELATED"/>
    <property type="match status" value="1"/>
</dbReference>
<feature type="domain" description="3H" evidence="2">
    <location>
        <begin position="73"/>
        <end position="169"/>
    </location>
</feature>
<organism evidence="4 5">
    <name type="scientific">Candidatus Butyricicoccus avistercoris</name>
    <dbReference type="NCBI Taxonomy" id="2838518"/>
    <lineage>
        <taxon>Bacteria</taxon>
        <taxon>Bacillati</taxon>
        <taxon>Bacillota</taxon>
        <taxon>Clostridia</taxon>
        <taxon>Eubacteriales</taxon>
        <taxon>Butyricicoccaceae</taxon>
        <taxon>Butyricicoccus</taxon>
    </lineage>
</organism>
<dbReference type="InterPro" id="IPR026043">
    <property type="entry name" value="NadR"/>
</dbReference>
<dbReference type="Proteomes" id="UP000886808">
    <property type="component" value="Unassembled WGS sequence"/>
</dbReference>
<evidence type="ECO:0000313" key="4">
    <source>
        <dbReference type="EMBL" id="HIV62894.1"/>
    </source>
</evidence>
<dbReference type="Gene3D" id="3.30.1340.20">
    <property type="entry name" value="3H domain"/>
    <property type="match status" value="1"/>
</dbReference>
<dbReference type="GO" id="GO:0046872">
    <property type="term" value="F:metal ion binding"/>
    <property type="evidence" value="ECO:0007669"/>
    <property type="project" value="UniProtKB-KW"/>
</dbReference>
<feature type="binding site" evidence="1">
    <location>
        <position position="146"/>
    </location>
    <ligand>
        <name>Ni(2+)</name>
        <dbReference type="ChEBI" id="CHEBI:49786"/>
    </ligand>
</feature>
<dbReference type="PANTHER" id="PTHR40068">
    <property type="entry name" value="TRANSCRIPTION REPRESSOR NIAR-RELATED"/>
    <property type="match status" value="1"/>
</dbReference>
<dbReference type="InterPro" id="IPR013196">
    <property type="entry name" value="HTH_11"/>
</dbReference>
<accession>A0A9D1TIB3</accession>
<dbReference type="PIRSF" id="PIRSF037847">
    <property type="entry name" value="NiaR"/>
    <property type="match status" value="1"/>
</dbReference>
<evidence type="ECO:0000259" key="3">
    <source>
        <dbReference type="Pfam" id="PF08279"/>
    </source>
</evidence>
<name>A0A9D1TIB3_9FIRM</name>
<dbReference type="Pfam" id="PF02829">
    <property type="entry name" value="3H"/>
    <property type="match status" value="1"/>
</dbReference>
<dbReference type="EMBL" id="DXIE01000049">
    <property type="protein sequence ID" value="HIV62894.1"/>
    <property type="molecule type" value="Genomic_DNA"/>
</dbReference>
<feature type="binding site" evidence="1">
    <location>
        <position position="144"/>
    </location>
    <ligand>
        <name>Ni(2+)</name>
        <dbReference type="ChEBI" id="CHEBI:49786"/>
    </ligand>
</feature>
<feature type="domain" description="Helix-turn-helix type 11" evidence="3">
    <location>
        <begin position="6"/>
        <end position="59"/>
    </location>
</feature>
<dbReference type="Pfam" id="PF08279">
    <property type="entry name" value="HTH_11"/>
    <property type="match status" value="1"/>
</dbReference>
<keyword evidence="1" id="KW-0479">Metal-binding</keyword>
<evidence type="ECO:0000259" key="2">
    <source>
        <dbReference type="Pfam" id="PF02829"/>
    </source>
</evidence>
<dbReference type="AlphaFoldDB" id="A0A9D1TIB3"/>
<dbReference type="InterPro" id="IPR036390">
    <property type="entry name" value="WH_DNA-bd_sf"/>
</dbReference>
<dbReference type="InterPro" id="IPR004173">
    <property type="entry name" value="3H_domain"/>
</dbReference>
<feature type="binding site" evidence="1">
    <location>
        <position position="77"/>
    </location>
    <ligand>
        <name>Ni(2+)</name>
        <dbReference type="ChEBI" id="CHEBI:49786"/>
    </ligand>
</feature>
<dbReference type="SUPFAM" id="SSF46785">
    <property type="entry name" value="Winged helix' DNA-binding domain"/>
    <property type="match status" value="1"/>
</dbReference>
<comment type="caution">
    <text evidence="4">The sequence shown here is derived from an EMBL/GenBank/DDBJ whole genome shotgun (WGS) entry which is preliminary data.</text>
</comment>
<proteinExistence type="predicted"/>
<evidence type="ECO:0000313" key="5">
    <source>
        <dbReference type="Proteomes" id="UP000886808"/>
    </source>
</evidence>